<gene>
    <name evidence="2" type="ORF">BZL30_0546</name>
</gene>
<feature type="region of interest" description="Disordered" evidence="1">
    <location>
        <begin position="79"/>
        <end position="103"/>
    </location>
</feature>
<feature type="compositionally biased region" description="Low complexity" evidence="1">
    <location>
        <begin position="92"/>
        <end position="103"/>
    </location>
</feature>
<evidence type="ECO:0000313" key="3">
    <source>
        <dbReference type="Proteomes" id="UP000189229"/>
    </source>
</evidence>
<name>A0A1V3XQZ8_MYCKA</name>
<comment type="caution">
    <text evidence="2">The sequence shown here is derived from an EMBL/GenBank/DDBJ whole genome shotgun (WGS) entry which is preliminary data.</text>
</comment>
<dbReference type="Proteomes" id="UP000189229">
    <property type="component" value="Unassembled WGS sequence"/>
</dbReference>
<sequence>MAGDGTTSTFAERETWSRFARRSFLSEGRRSVSNMGSSSREEVVAAFDALQATLSRLQELSFDALTTPNGLRCSSGAKRLGASCPASNTHWSISSPSRPARRS</sequence>
<organism evidence="2 3">
    <name type="scientific">Mycobacterium kansasii</name>
    <dbReference type="NCBI Taxonomy" id="1768"/>
    <lineage>
        <taxon>Bacteria</taxon>
        <taxon>Bacillati</taxon>
        <taxon>Actinomycetota</taxon>
        <taxon>Actinomycetes</taxon>
        <taxon>Mycobacteriales</taxon>
        <taxon>Mycobacteriaceae</taxon>
        <taxon>Mycobacterium</taxon>
    </lineage>
</organism>
<evidence type="ECO:0000313" key="2">
    <source>
        <dbReference type="EMBL" id="OOK81674.1"/>
    </source>
</evidence>
<accession>A0A1V3XQZ8</accession>
<dbReference type="AlphaFoldDB" id="A0A1V3XQZ8"/>
<reference evidence="2 3" key="1">
    <citation type="submission" date="2017-02" db="EMBL/GenBank/DDBJ databases">
        <title>Complete genome sequences of Mycobacterium kansasii strains isolated from rhesus macaques.</title>
        <authorList>
            <person name="Panda A."/>
            <person name="Nagaraj S."/>
            <person name="Zhao X."/>
            <person name="Tettelin H."/>
            <person name="Detolla L.J."/>
        </authorList>
    </citation>
    <scope>NUCLEOTIDE SEQUENCE [LARGE SCALE GENOMIC DNA]</scope>
    <source>
        <strain evidence="2 3">11-3813</strain>
    </source>
</reference>
<protein>
    <submittedName>
        <fullName evidence="2">Uncharacterized protein</fullName>
    </submittedName>
</protein>
<evidence type="ECO:0000256" key="1">
    <source>
        <dbReference type="SAM" id="MobiDB-lite"/>
    </source>
</evidence>
<dbReference type="EMBL" id="MVBM01000001">
    <property type="protein sequence ID" value="OOK81674.1"/>
    <property type="molecule type" value="Genomic_DNA"/>
</dbReference>
<proteinExistence type="predicted"/>